<evidence type="ECO:0000313" key="1">
    <source>
        <dbReference type="EMBL" id="EOQ62640.1"/>
    </source>
</evidence>
<proteinExistence type="predicted"/>
<dbReference type="Gene3D" id="3.40.50.1000">
    <property type="entry name" value="HAD superfamily/HAD-like"/>
    <property type="match status" value="1"/>
</dbReference>
<accession>R8XZJ6</accession>
<dbReference type="AlphaFoldDB" id="R8XZJ6"/>
<sequence length="33" mass="3581">MNASGAHYAIDSVADLPNVLDDIERRLGQGERP</sequence>
<name>R8XZJ6_ACICA</name>
<comment type="caution">
    <text evidence="1">The sequence shown here is derived from an EMBL/GenBank/DDBJ whole genome shotgun (WGS) entry which is preliminary data.</text>
</comment>
<reference evidence="1 2" key="1">
    <citation type="submission" date="2013-02" db="EMBL/GenBank/DDBJ databases">
        <title>The Genome Sequence of Acinetobacter sp. ANC 3811.</title>
        <authorList>
            <consortium name="The Broad Institute Genome Sequencing Platform"/>
            <consortium name="The Broad Institute Genome Sequencing Center for Infectious Disease"/>
            <person name="Cerqueira G."/>
            <person name="Feldgarden M."/>
            <person name="Courvalin P."/>
            <person name="Perichon B."/>
            <person name="Grillot-Courvalin C."/>
            <person name="Clermont D."/>
            <person name="Rocha E."/>
            <person name="Yoon E.-J."/>
            <person name="Nemec A."/>
            <person name="Walker B."/>
            <person name="Young S.K."/>
            <person name="Zeng Q."/>
            <person name="Gargeya S."/>
            <person name="Fitzgerald M."/>
            <person name="Haas B."/>
            <person name="Abouelleil A."/>
            <person name="Alvarado L."/>
            <person name="Arachchi H.M."/>
            <person name="Berlin A.M."/>
            <person name="Chapman S.B."/>
            <person name="Dewar J."/>
            <person name="Goldberg J."/>
            <person name="Griggs A."/>
            <person name="Gujja S."/>
            <person name="Hansen M."/>
            <person name="Howarth C."/>
            <person name="Imamovic A."/>
            <person name="Larimer J."/>
            <person name="McCowan C."/>
            <person name="Murphy C."/>
            <person name="Neiman D."/>
            <person name="Pearson M."/>
            <person name="Priest M."/>
            <person name="Roberts A."/>
            <person name="Saif S."/>
            <person name="Shea T."/>
            <person name="Sisk P."/>
            <person name="Sykes S."/>
            <person name="Wortman J."/>
            <person name="Nusbaum C."/>
            <person name="Birren B."/>
        </authorList>
    </citation>
    <scope>NUCLEOTIDE SEQUENCE [LARGE SCALE GENOMIC DNA]</scope>
    <source>
        <strain evidence="1 2">ANC 3811</strain>
    </source>
</reference>
<gene>
    <name evidence="1" type="ORF">F935_01729</name>
</gene>
<organism evidence="1 2">
    <name type="scientific">Acinetobacter calcoaceticus ANC 3811</name>
    <dbReference type="NCBI Taxonomy" id="1217690"/>
    <lineage>
        <taxon>Bacteria</taxon>
        <taxon>Pseudomonadati</taxon>
        <taxon>Pseudomonadota</taxon>
        <taxon>Gammaproteobacteria</taxon>
        <taxon>Moraxellales</taxon>
        <taxon>Moraxellaceae</taxon>
        <taxon>Acinetobacter</taxon>
        <taxon>Acinetobacter calcoaceticus/baumannii complex</taxon>
    </lineage>
</organism>
<dbReference type="EMBL" id="APQJ01000008">
    <property type="protein sequence ID" value="EOQ62640.1"/>
    <property type="molecule type" value="Genomic_DNA"/>
</dbReference>
<protein>
    <recommendedName>
        <fullName evidence="3">Phosphonoacetaldehyde hydrolase</fullName>
    </recommendedName>
</protein>
<dbReference type="HOGENOM" id="CLU_3380051_0_0_6"/>
<evidence type="ECO:0000313" key="2">
    <source>
        <dbReference type="Proteomes" id="UP000014041"/>
    </source>
</evidence>
<dbReference type="InterPro" id="IPR023214">
    <property type="entry name" value="HAD_sf"/>
</dbReference>
<dbReference type="Proteomes" id="UP000014041">
    <property type="component" value="Unassembled WGS sequence"/>
</dbReference>
<evidence type="ECO:0008006" key="3">
    <source>
        <dbReference type="Google" id="ProtNLM"/>
    </source>
</evidence>